<dbReference type="NCBIfam" id="TIGR00738">
    <property type="entry name" value="rrf2_super"/>
    <property type="match status" value="1"/>
</dbReference>
<dbReference type="PANTHER" id="PTHR33221">
    <property type="entry name" value="WINGED HELIX-TURN-HELIX TRANSCRIPTIONAL REGULATOR, RRF2 FAMILY"/>
    <property type="match status" value="1"/>
</dbReference>
<comment type="caution">
    <text evidence="4">The sequence shown here is derived from an EMBL/GenBank/DDBJ whole genome shotgun (WGS) entry which is preliminary data.</text>
</comment>
<keyword evidence="5" id="KW-1185">Reference proteome</keyword>
<dbReference type="InterPro" id="IPR036388">
    <property type="entry name" value="WH-like_DNA-bd_sf"/>
</dbReference>
<dbReference type="Proteomes" id="UP000308230">
    <property type="component" value="Unassembled WGS sequence"/>
</dbReference>
<comment type="cofactor">
    <cofactor evidence="2">
        <name>[2Fe-2S] cluster</name>
        <dbReference type="ChEBI" id="CHEBI:190135"/>
    </cofactor>
</comment>
<dbReference type="PROSITE" id="PS01332">
    <property type="entry name" value="HTH_RRF2_1"/>
    <property type="match status" value="1"/>
</dbReference>
<sequence>MKLTRYTDYSLRVLMYLATRQEGQLVNIKTISEIYNISKNHLMKIIYDLGKSGYVETVRGRNGGIRLAMPPEEINIGEVVRKTEEDFYVVECFDKVNDKCILSDACRLRGVLNNALNSFLEVLDDYTLGDLILNKDRLKEMMKDS</sequence>
<evidence type="ECO:0000256" key="1">
    <source>
        <dbReference type="ARBA" id="ARBA00023125"/>
    </source>
</evidence>
<dbReference type="Gene3D" id="1.10.10.10">
    <property type="entry name" value="Winged helix-like DNA-binding domain superfamily/Winged helix DNA-binding domain"/>
    <property type="match status" value="1"/>
</dbReference>
<gene>
    <name evidence="4" type="ORF">FCL54_01000</name>
</gene>
<dbReference type="OrthoDB" id="9795923at2"/>
<dbReference type="GO" id="GO:0003677">
    <property type="term" value="F:DNA binding"/>
    <property type="evidence" value="ECO:0007669"/>
    <property type="project" value="UniProtKB-KW"/>
</dbReference>
<evidence type="ECO:0000256" key="3">
    <source>
        <dbReference type="ARBA" id="ARBA00040173"/>
    </source>
</evidence>
<dbReference type="PANTHER" id="PTHR33221:SF4">
    <property type="entry name" value="HTH-TYPE TRANSCRIPTIONAL REPRESSOR NSRR"/>
    <property type="match status" value="1"/>
</dbReference>
<dbReference type="InterPro" id="IPR030489">
    <property type="entry name" value="TR_Rrf2-type_CS"/>
</dbReference>
<dbReference type="RefSeq" id="WP_138122241.1">
    <property type="nucleotide sequence ID" value="NZ_SWLG01000001.1"/>
</dbReference>
<dbReference type="EMBL" id="SWLG01000001">
    <property type="protein sequence ID" value="TLS38920.1"/>
    <property type="molecule type" value="Genomic_DNA"/>
</dbReference>
<dbReference type="InterPro" id="IPR036390">
    <property type="entry name" value="WH_DNA-bd_sf"/>
</dbReference>
<dbReference type="SUPFAM" id="SSF46785">
    <property type="entry name" value="Winged helix' DNA-binding domain"/>
    <property type="match status" value="1"/>
</dbReference>
<organism evidence="4 5">
    <name type="scientific">Exobacillus caeni</name>
    <dbReference type="NCBI Taxonomy" id="2574798"/>
    <lineage>
        <taxon>Bacteria</taxon>
        <taxon>Bacillati</taxon>
        <taxon>Bacillota</taxon>
        <taxon>Bacilli</taxon>
        <taxon>Bacillales</taxon>
        <taxon>Guptibacillaceae</taxon>
        <taxon>Exobacillus</taxon>
    </lineage>
</organism>
<reference evidence="4 5" key="1">
    <citation type="submission" date="2019-04" db="EMBL/GenBank/DDBJ databases">
        <title>Bacillus caeni sp. nov., a bacterium isolated from mangrove sediment.</title>
        <authorList>
            <person name="Huang H."/>
            <person name="Mo K."/>
            <person name="Hu Y."/>
        </authorList>
    </citation>
    <scope>NUCLEOTIDE SEQUENCE [LARGE SCALE GENOMIC DNA]</scope>
    <source>
        <strain evidence="4 5">HB172195</strain>
    </source>
</reference>
<dbReference type="GO" id="GO:0003700">
    <property type="term" value="F:DNA-binding transcription factor activity"/>
    <property type="evidence" value="ECO:0007669"/>
    <property type="project" value="TreeGrafter"/>
</dbReference>
<dbReference type="Pfam" id="PF02082">
    <property type="entry name" value="Rrf2"/>
    <property type="match status" value="1"/>
</dbReference>
<evidence type="ECO:0000313" key="5">
    <source>
        <dbReference type="Proteomes" id="UP000308230"/>
    </source>
</evidence>
<dbReference type="GO" id="GO:0005829">
    <property type="term" value="C:cytosol"/>
    <property type="evidence" value="ECO:0007669"/>
    <property type="project" value="TreeGrafter"/>
</dbReference>
<dbReference type="AlphaFoldDB" id="A0A5R9F9K6"/>
<proteinExistence type="predicted"/>
<dbReference type="InterPro" id="IPR000944">
    <property type="entry name" value="Tscrpt_reg_Rrf2"/>
</dbReference>
<evidence type="ECO:0000313" key="4">
    <source>
        <dbReference type="EMBL" id="TLS38920.1"/>
    </source>
</evidence>
<accession>A0A5R9F9K6</accession>
<name>A0A5R9F9K6_9BACL</name>
<dbReference type="PROSITE" id="PS51197">
    <property type="entry name" value="HTH_RRF2_2"/>
    <property type="match status" value="1"/>
</dbReference>
<protein>
    <recommendedName>
        <fullName evidence="3">HTH-type transcriptional regulator NsrR</fullName>
    </recommendedName>
</protein>
<evidence type="ECO:0000256" key="2">
    <source>
        <dbReference type="ARBA" id="ARBA00034078"/>
    </source>
</evidence>
<keyword evidence="1" id="KW-0238">DNA-binding</keyword>